<gene>
    <name evidence="1" type="ORF">SAMD00023353_0801020</name>
</gene>
<dbReference type="Proteomes" id="UP000054516">
    <property type="component" value="Unassembled WGS sequence"/>
</dbReference>
<keyword evidence="2" id="KW-1185">Reference proteome</keyword>
<evidence type="ECO:0000313" key="2">
    <source>
        <dbReference type="Proteomes" id="UP000054516"/>
    </source>
</evidence>
<dbReference type="EC" id="2.4.2.29" evidence="1"/>
<keyword evidence="1" id="KW-0378">Hydrolase</keyword>
<dbReference type="EC" id="3.5.1.98" evidence="1"/>
<protein>
    <submittedName>
        <fullName evidence="1">Putative histone deacetylase HOS3</fullName>
        <ecNumber evidence="1">2.4.2.29</ecNumber>
        <ecNumber evidence="1">3.5.1.98</ecNumber>
    </submittedName>
</protein>
<dbReference type="AlphaFoldDB" id="A0A1S8A5Z5"/>
<sequence>MTKNPRVQSSVAVTAFENADNPPVDTKSFFTRNLHYVSCKPGVESSWHVHFVPLHASALPLARIEPGRQKDGGFWHLTSSLKPFGLRPKIISCLFENNRILGCVELPEFRISFPLVQVHIPYVLSMSVVNTQTGVLDFLFVTVFTRIRVDIVNAEVSDRGLFPCGDVLNQSTLIVLPSDGLGAVPMINQTGMRQSSGVPGVARQQTHVCERT</sequence>
<accession>A0A1S8A5Z5</accession>
<keyword evidence="1" id="KW-0808">Transferase</keyword>
<name>A0A1S8A5Z5_ROSNE</name>
<dbReference type="GO" id="GO:0141221">
    <property type="term" value="F:histone deacetylase activity, hydrolytic mechanism"/>
    <property type="evidence" value="ECO:0007669"/>
    <property type="project" value="UniProtKB-EC"/>
</dbReference>
<keyword evidence="1" id="KW-0328">Glycosyltransferase</keyword>
<proteinExistence type="predicted"/>
<reference evidence="1" key="1">
    <citation type="submission" date="2016-03" db="EMBL/GenBank/DDBJ databases">
        <title>Draft genome sequence of Rosellinia necatrix.</title>
        <authorList>
            <person name="Kanematsu S."/>
        </authorList>
    </citation>
    <scope>NUCLEOTIDE SEQUENCE [LARGE SCALE GENOMIC DNA]</scope>
    <source>
        <strain evidence="1">W97</strain>
    </source>
</reference>
<evidence type="ECO:0000313" key="1">
    <source>
        <dbReference type="EMBL" id="GAW25524.1"/>
    </source>
</evidence>
<dbReference type="GO" id="GO:0016757">
    <property type="term" value="F:glycosyltransferase activity"/>
    <property type="evidence" value="ECO:0007669"/>
    <property type="project" value="UniProtKB-KW"/>
</dbReference>
<dbReference type="EMBL" id="DF977453">
    <property type="protein sequence ID" value="GAW25524.1"/>
    <property type="molecule type" value="Genomic_DNA"/>
</dbReference>
<organism evidence="1">
    <name type="scientific">Rosellinia necatrix</name>
    <name type="common">White root-rot fungus</name>
    <dbReference type="NCBI Taxonomy" id="77044"/>
    <lineage>
        <taxon>Eukaryota</taxon>
        <taxon>Fungi</taxon>
        <taxon>Dikarya</taxon>
        <taxon>Ascomycota</taxon>
        <taxon>Pezizomycotina</taxon>
        <taxon>Sordariomycetes</taxon>
        <taxon>Xylariomycetidae</taxon>
        <taxon>Xylariales</taxon>
        <taxon>Xylariaceae</taxon>
        <taxon>Rosellinia</taxon>
    </lineage>
</organism>